<feature type="region of interest" description="Disordered" evidence="1">
    <location>
        <begin position="1"/>
        <end position="66"/>
    </location>
</feature>
<dbReference type="AlphaFoldDB" id="A0A1E3II73"/>
<reference evidence="2" key="2">
    <citation type="journal article" date="2022" name="Elife">
        <title>Obligate sexual reproduction of a homothallic fungus closely related to the Cryptococcus pathogenic species complex.</title>
        <authorList>
            <person name="Passer A.R."/>
            <person name="Clancey S.A."/>
            <person name="Shea T."/>
            <person name="David-Palma M."/>
            <person name="Averette A.F."/>
            <person name="Boekhout T."/>
            <person name="Porcel B.M."/>
            <person name="Nowrousian M."/>
            <person name="Cuomo C.A."/>
            <person name="Sun S."/>
            <person name="Heitman J."/>
            <person name="Coelho M.A."/>
        </authorList>
    </citation>
    <scope>NUCLEOTIDE SEQUENCE</scope>
    <source>
        <strain evidence="2">CBS 7841</strain>
    </source>
</reference>
<evidence type="ECO:0000313" key="3">
    <source>
        <dbReference type="Proteomes" id="UP000094043"/>
    </source>
</evidence>
<proteinExistence type="predicted"/>
<dbReference type="GeneID" id="91087699"/>
<sequence length="582" mass="64232">MSGHPQQPNHSQNSKPNESPIDLQQQHGAQGFVDPQQQAKLALMASQQQPSVSPAPERPVEPQSSFKRPRYRVEYRPIHVPLPTFAGWEPAMISSTFPKNSLRQGTRAIHDLAVVDMEAILMGLRSRLSKELGYAVTVLAMLSMPHPEENINGLPLHHLREVFLELLELTAESVFGEEGYEEWMKQWEEVDRSKTEEDAEGKLTLEKGMMDLNKMPFIELERLGRDFDFSVYDDDEIFQQNRIDTGGKTEIVLSCINILRNFSMLPENQELMASYPQLINLLAAVSDARLCRLPGVSYTSSPSKPFSITELARVRRDSVAIILNIGEAVHLNRVPPFTSLAIFRLLSTFLASGWDSNCLREPIYGPTLTSSIRETGPPSTIPSTDRALGAFSILAQPDVNRQVLGSVVPISELIDLYEHLLKLLPITKRHFEAMHTLEDVLGYYETLALAIYSLTFLSPLPARAGMRTIPGSVALITRIILDTASQKTDYRSNPFGIICRRLCETLGVLNGTVSPAGIVEGPNGMGFGAGGIEGSGWKFASGRVEQGWLAGREEAVLAAILGVKGMSWAALGELDGMVWGGD</sequence>
<evidence type="ECO:0000313" key="2">
    <source>
        <dbReference type="EMBL" id="WVN88283.1"/>
    </source>
</evidence>
<feature type="compositionally biased region" description="Polar residues" evidence="1">
    <location>
        <begin position="35"/>
        <end position="52"/>
    </location>
</feature>
<dbReference type="OrthoDB" id="1938591at2759"/>
<keyword evidence="3" id="KW-1185">Reference proteome</keyword>
<reference evidence="2" key="1">
    <citation type="submission" date="2016-06" db="EMBL/GenBank/DDBJ databases">
        <authorList>
            <person name="Cuomo C."/>
            <person name="Litvintseva A."/>
            <person name="Heitman J."/>
            <person name="Chen Y."/>
            <person name="Sun S."/>
            <person name="Springer D."/>
            <person name="Dromer F."/>
            <person name="Young S."/>
            <person name="Zeng Q."/>
            <person name="Chapman S."/>
            <person name="Gujja S."/>
            <person name="Saif S."/>
            <person name="Birren B."/>
        </authorList>
    </citation>
    <scope>NUCLEOTIDE SEQUENCE</scope>
    <source>
        <strain evidence="2">CBS 7841</strain>
    </source>
</reference>
<dbReference type="EMBL" id="CP143787">
    <property type="protein sequence ID" value="WVN88283.1"/>
    <property type="molecule type" value="Genomic_DNA"/>
</dbReference>
<accession>A0A1E3II73</accession>
<dbReference type="VEuPathDB" id="FungiDB:L203_02916"/>
<protein>
    <submittedName>
        <fullName evidence="2">Uncharacterized protein</fullName>
    </submittedName>
</protein>
<reference evidence="2" key="3">
    <citation type="submission" date="2024-01" db="EMBL/GenBank/DDBJ databases">
        <authorList>
            <person name="Coelho M.A."/>
            <person name="David-Palma M."/>
            <person name="Shea T."/>
            <person name="Sun S."/>
            <person name="Cuomo C.A."/>
            <person name="Heitman J."/>
        </authorList>
    </citation>
    <scope>NUCLEOTIDE SEQUENCE</scope>
    <source>
        <strain evidence="2">CBS 7841</strain>
    </source>
</reference>
<dbReference type="Proteomes" id="UP000094043">
    <property type="component" value="Chromosome 4"/>
</dbReference>
<gene>
    <name evidence="2" type="ORF">L203_103488</name>
</gene>
<dbReference type="KEGG" id="cdep:91087699"/>
<organism evidence="2 3">
    <name type="scientific">Cryptococcus depauperatus CBS 7841</name>
    <dbReference type="NCBI Taxonomy" id="1295531"/>
    <lineage>
        <taxon>Eukaryota</taxon>
        <taxon>Fungi</taxon>
        <taxon>Dikarya</taxon>
        <taxon>Basidiomycota</taxon>
        <taxon>Agaricomycotina</taxon>
        <taxon>Tremellomycetes</taxon>
        <taxon>Tremellales</taxon>
        <taxon>Cryptococcaceae</taxon>
        <taxon>Cryptococcus</taxon>
    </lineage>
</organism>
<feature type="compositionally biased region" description="Polar residues" evidence="1">
    <location>
        <begin position="1"/>
        <end position="28"/>
    </location>
</feature>
<evidence type="ECO:0000256" key="1">
    <source>
        <dbReference type="SAM" id="MobiDB-lite"/>
    </source>
</evidence>
<dbReference type="RefSeq" id="XP_066068983.1">
    <property type="nucleotide sequence ID" value="XM_066212886.1"/>
</dbReference>
<name>A0A1E3II73_9TREE</name>